<sequence length="204" mass="21487">MTLASLLIFAGALAVAAGAPGPSIAALVARVLARGGREVLPFLAAMWLGEAVWLSLTVWGLSAIAQSFQPVFALIRWAGVAYLLVLAWKMWRAPAETEAGALPPHAPGWRMFGAGLAVTLGNPKIMLFYLALVPTIIDMTRMTVSGWAELTLTMTAVLIAVDLGWVTLASRARRLLKSRRAVRAANRGSAVVMAGAATLIAARG</sequence>
<comment type="caution">
    <text evidence="7">The sequence shown here is derived from an EMBL/GenBank/DDBJ whole genome shotgun (WGS) entry which is preliminary data.</text>
</comment>
<feature type="transmembrane region" description="Helical" evidence="6">
    <location>
        <begin position="42"/>
        <end position="64"/>
    </location>
</feature>
<feature type="transmembrane region" description="Helical" evidence="6">
    <location>
        <begin position="144"/>
        <end position="165"/>
    </location>
</feature>
<reference evidence="8" key="1">
    <citation type="journal article" date="2019" name="Int. J. Syst. Evol. Microbiol.">
        <title>The Global Catalogue of Microorganisms (GCM) 10K type strain sequencing project: providing services to taxonomists for standard genome sequencing and annotation.</title>
        <authorList>
            <consortium name="The Broad Institute Genomics Platform"/>
            <consortium name="The Broad Institute Genome Sequencing Center for Infectious Disease"/>
            <person name="Wu L."/>
            <person name="Ma J."/>
        </authorList>
    </citation>
    <scope>NUCLEOTIDE SEQUENCE [LARGE SCALE GENOMIC DNA]</scope>
    <source>
        <strain evidence="8">KCTC 62192</strain>
    </source>
</reference>
<evidence type="ECO:0000256" key="5">
    <source>
        <dbReference type="ARBA" id="ARBA00023136"/>
    </source>
</evidence>
<keyword evidence="4 6" id="KW-1133">Transmembrane helix</keyword>
<gene>
    <name evidence="7" type="ORF">ACFOES_10275</name>
</gene>
<protein>
    <submittedName>
        <fullName evidence="7">LysE family translocator</fullName>
    </submittedName>
</protein>
<evidence type="ECO:0000313" key="8">
    <source>
        <dbReference type="Proteomes" id="UP001595443"/>
    </source>
</evidence>
<evidence type="ECO:0000256" key="3">
    <source>
        <dbReference type="ARBA" id="ARBA00022692"/>
    </source>
</evidence>
<feature type="transmembrane region" description="Helical" evidence="6">
    <location>
        <begin position="71"/>
        <end position="91"/>
    </location>
</feature>
<proteinExistence type="predicted"/>
<keyword evidence="3 6" id="KW-0812">Transmembrane</keyword>
<dbReference type="PANTHER" id="PTHR30086">
    <property type="entry name" value="ARGININE EXPORTER PROTEIN ARGO"/>
    <property type="match status" value="1"/>
</dbReference>
<feature type="transmembrane region" description="Helical" evidence="6">
    <location>
        <begin position="111"/>
        <end position="132"/>
    </location>
</feature>
<keyword evidence="8" id="KW-1185">Reference proteome</keyword>
<keyword evidence="2" id="KW-1003">Cell membrane</keyword>
<evidence type="ECO:0000256" key="4">
    <source>
        <dbReference type="ARBA" id="ARBA00022989"/>
    </source>
</evidence>
<dbReference type="RefSeq" id="WP_377833180.1">
    <property type="nucleotide sequence ID" value="NZ_JBHRSK010000006.1"/>
</dbReference>
<comment type="subcellular location">
    <subcellularLocation>
        <location evidence="1">Cell membrane</location>
        <topology evidence="1">Multi-pass membrane protein</topology>
    </subcellularLocation>
</comment>
<dbReference type="PANTHER" id="PTHR30086:SF20">
    <property type="entry name" value="ARGININE EXPORTER PROTEIN ARGO-RELATED"/>
    <property type="match status" value="1"/>
</dbReference>
<accession>A0ABV7AH12</accession>
<organism evidence="7 8">
    <name type="scientific">Acidimangrovimonas pyrenivorans</name>
    <dbReference type="NCBI Taxonomy" id="2030798"/>
    <lineage>
        <taxon>Bacteria</taxon>
        <taxon>Pseudomonadati</taxon>
        <taxon>Pseudomonadota</taxon>
        <taxon>Alphaproteobacteria</taxon>
        <taxon>Rhodobacterales</taxon>
        <taxon>Paracoccaceae</taxon>
        <taxon>Acidimangrovimonas</taxon>
    </lineage>
</organism>
<evidence type="ECO:0000256" key="6">
    <source>
        <dbReference type="SAM" id="Phobius"/>
    </source>
</evidence>
<keyword evidence="5 6" id="KW-0472">Membrane</keyword>
<dbReference type="Pfam" id="PF01810">
    <property type="entry name" value="LysE"/>
    <property type="match status" value="1"/>
</dbReference>
<dbReference type="InterPro" id="IPR001123">
    <property type="entry name" value="LeuE-type"/>
</dbReference>
<name>A0ABV7AH12_9RHOB</name>
<evidence type="ECO:0000256" key="1">
    <source>
        <dbReference type="ARBA" id="ARBA00004651"/>
    </source>
</evidence>
<dbReference type="EMBL" id="JBHRSK010000006">
    <property type="protein sequence ID" value="MFC2968480.1"/>
    <property type="molecule type" value="Genomic_DNA"/>
</dbReference>
<evidence type="ECO:0000256" key="2">
    <source>
        <dbReference type="ARBA" id="ARBA00022475"/>
    </source>
</evidence>
<evidence type="ECO:0000313" key="7">
    <source>
        <dbReference type="EMBL" id="MFC2968480.1"/>
    </source>
</evidence>
<dbReference type="Proteomes" id="UP001595443">
    <property type="component" value="Unassembled WGS sequence"/>
</dbReference>